<evidence type="ECO:0000313" key="3">
    <source>
        <dbReference type="EMBL" id="KAF7303580.1"/>
    </source>
</evidence>
<feature type="compositionally biased region" description="Low complexity" evidence="2">
    <location>
        <begin position="49"/>
        <end position="62"/>
    </location>
</feature>
<protein>
    <submittedName>
        <fullName evidence="3">Uncharacterized protein</fullName>
    </submittedName>
</protein>
<dbReference type="AlphaFoldDB" id="A0A8H6STB8"/>
<dbReference type="GO" id="GO:0004190">
    <property type="term" value="F:aspartic-type endopeptidase activity"/>
    <property type="evidence" value="ECO:0007669"/>
    <property type="project" value="UniProtKB-KW"/>
</dbReference>
<comment type="caution">
    <text evidence="3">The sequence shown here is derived from an EMBL/GenBank/DDBJ whole genome shotgun (WGS) entry which is preliminary data.</text>
</comment>
<name>A0A8H6STB8_9AGAR</name>
<dbReference type="RefSeq" id="XP_037220552.1">
    <property type="nucleotide sequence ID" value="XM_037362631.1"/>
</dbReference>
<feature type="region of interest" description="Disordered" evidence="2">
    <location>
        <begin position="38"/>
        <end position="62"/>
    </location>
</feature>
<dbReference type="GO" id="GO:0006508">
    <property type="term" value="P:proteolysis"/>
    <property type="evidence" value="ECO:0007669"/>
    <property type="project" value="InterPro"/>
</dbReference>
<evidence type="ECO:0000256" key="1">
    <source>
        <dbReference type="ARBA" id="ARBA00022750"/>
    </source>
</evidence>
<organism evidence="3 4">
    <name type="scientific">Mycena indigotica</name>
    <dbReference type="NCBI Taxonomy" id="2126181"/>
    <lineage>
        <taxon>Eukaryota</taxon>
        <taxon>Fungi</taxon>
        <taxon>Dikarya</taxon>
        <taxon>Basidiomycota</taxon>
        <taxon>Agaricomycotina</taxon>
        <taxon>Agaricomycetes</taxon>
        <taxon>Agaricomycetidae</taxon>
        <taxon>Agaricales</taxon>
        <taxon>Marasmiineae</taxon>
        <taxon>Mycenaceae</taxon>
        <taxon>Mycena</taxon>
    </lineage>
</organism>
<dbReference type="SUPFAM" id="SSF50630">
    <property type="entry name" value="Acid proteases"/>
    <property type="match status" value="1"/>
</dbReference>
<keyword evidence="1" id="KW-0064">Aspartyl protease</keyword>
<evidence type="ECO:0000313" key="4">
    <source>
        <dbReference type="Proteomes" id="UP000636479"/>
    </source>
</evidence>
<dbReference type="Gene3D" id="2.40.70.10">
    <property type="entry name" value="Acid Proteases"/>
    <property type="match status" value="2"/>
</dbReference>
<dbReference type="Proteomes" id="UP000636479">
    <property type="component" value="Unassembled WGS sequence"/>
</dbReference>
<keyword evidence="1" id="KW-0645">Protease</keyword>
<proteinExistence type="predicted"/>
<gene>
    <name evidence="3" type="ORF">MIND_00587300</name>
</gene>
<keyword evidence="1" id="KW-0378">Hydrolase</keyword>
<dbReference type="EMBL" id="JACAZF010000005">
    <property type="protein sequence ID" value="KAF7303580.1"/>
    <property type="molecule type" value="Genomic_DNA"/>
</dbReference>
<evidence type="ECO:0000256" key="2">
    <source>
        <dbReference type="SAM" id="MobiDB-lite"/>
    </source>
</evidence>
<accession>A0A8H6STB8</accession>
<keyword evidence="4" id="KW-1185">Reference proteome</keyword>
<dbReference type="InterPro" id="IPR021109">
    <property type="entry name" value="Peptidase_aspartic_dom_sf"/>
</dbReference>
<sequence length="507" mass="56557">MNLTQDSDIVELDLKILHGDDNPDVLFPRLKLRQGFGSGKAISPTKATSESSPSSSSVHSGYYSPMMAPQPPPINFEHLRKYIGLTPESRQVPVHAERAPPLAAEPASRFLHQFFQTTIGTVSGPDFAQVITYLQVSDPSKPHQRDMLFPVELDLGSSAMWVLGQPVKAAGHHGGIGPYISVYWPTYDHTGLKEYTASYIDKTIAKFTLRPANLKLKLSNSAPQPDGESCNQSLPIKIGVVHSVTNHDNLPVSGIIGLAPRMGGGTEEYMPSFLWQTSWHYASPEMTLVLGLTEGRLTIGGRPPDLPDDAKGKYKWRFAGEISSNQSDWMVDCPCLMINDTKYPISTGRVLFDTGAASIYLDEAIVIAYYSHFEDVKFDKDKRYRLIPVDGTPKRRLKVKFQFKENTTLWVPVHVDPTSKIHIFDGKEYQRGAIQSKSIDSVEDDSWDPPCVIGRMAMYSADLNLHFAPGKSPKIFFREKEFWRAEDHISERPYDWGKIDDAGAIAT</sequence>
<reference evidence="3" key="1">
    <citation type="submission" date="2020-05" db="EMBL/GenBank/DDBJ databases">
        <title>Mycena genomes resolve the evolution of fungal bioluminescence.</title>
        <authorList>
            <person name="Tsai I.J."/>
        </authorList>
    </citation>
    <scope>NUCLEOTIDE SEQUENCE</scope>
    <source>
        <strain evidence="3">171206Taipei</strain>
    </source>
</reference>
<dbReference type="GeneID" id="59345147"/>
<dbReference type="InterPro" id="IPR001969">
    <property type="entry name" value="Aspartic_peptidase_AS"/>
</dbReference>
<dbReference type="PROSITE" id="PS00141">
    <property type="entry name" value="ASP_PROTEASE"/>
    <property type="match status" value="1"/>
</dbReference>
<dbReference type="OrthoDB" id="2822310at2759"/>